<gene>
    <name evidence="1" type="ORF">SARC_00099</name>
</gene>
<reference evidence="1 2" key="1">
    <citation type="submission" date="2011-02" db="EMBL/GenBank/DDBJ databases">
        <title>The Genome Sequence of Sphaeroforma arctica JP610.</title>
        <authorList>
            <consortium name="The Broad Institute Genome Sequencing Platform"/>
            <person name="Russ C."/>
            <person name="Cuomo C."/>
            <person name="Young S.K."/>
            <person name="Zeng Q."/>
            <person name="Gargeya S."/>
            <person name="Alvarado L."/>
            <person name="Berlin A."/>
            <person name="Chapman S.B."/>
            <person name="Chen Z."/>
            <person name="Freedman E."/>
            <person name="Gellesch M."/>
            <person name="Goldberg J."/>
            <person name="Griggs A."/>
            <person name="Gujja S."/>
            <person name="Heilman E."/>
            <person name="Heiman D."/>
            <person name="Howarth C."/>
            <person name="Mehta T."/>
            <person name="Neiman D."/>
            <person name="Pearson M."/>
            <person name="Roberts A."/>
            <person name="Saif S."/>
            <person name="Shea T."/>
            <person name="Shenoy N."/>
            <person name="Sisk P."/>
            <person name="Stolte C."/>
            <person name="Sykes S."/>
            <person name="White J."/>
            <person name="Yandava C."/>
            <person name="Burger G."/>
            <person name="Gray M.W."/>
            <person name="Holland P.W.H."/>
            <person name="King N."/>
            <person name="Lang F.B.F."/>
            <person name="Roger A.J."/>
            <person name="Ruiz-Trillo I."/>
            <person name="Haas B."/>
            <person name="Nusbaum C."/>
            <person name="Birren B."/>
        </authorList>
    </citation>
    <scope>NUCLEOTIDE SEQUENCE [LARGE SCALE GENOMIC DNA]</scope>
    <source>
        <strain evidence="1 2">JP610</strain>
    </source>
</reference>
<keyword evidence="2" id="KW-1185">Reference proteome</keyword>
<dbReference type="Proteomes" id="UP000054560">
    <property type="component" value="Unassembled WGS sequence"/>
</dbReference>
<evidence type="ECO:0000313" key="1">
    <source>
        <dbReference type="EMBL" id="KNC87842.1"/>
    </source>
</evidence>
<dbReference type="RefSeq" id="XP_014161744.1">
    <property type="nucleotide sequence ID" value="XM_014306269.1"/>
</dbReference>
<proteinExistence type="predicted"/>
<accession>A0A0L0GFN7</accession>
<dbReference type="AlphaFoldDB" id="A0A0L0GFN7"/>
<dbReference type="EMBL" id="KQ241598">
    <property type="protein sequence ID" value="KNC87842.1"/>
    <property type="molecule type" value="Genomic_DNA"/>
</dbReference>
<sequence>MQMTLHCSDGPCTVDSVVALSSVVIYSQRVHGGPFGVYVPFPAQVVAAVVGLAGKDPLHAVAVFQDHGYASLDVAQWLELRLELSGLLDALGQHVKALWTWAPKCNLSISPGPFEVADWALEALIQRSGLTPAMLLLPDAPPLAVERYVYNHRAAFGIPLPIMPPWYATWTQYARAMQETRCYVCGAVPQKGIAATWVLGLCAQMCSKHYPMDVPKLHLELMDAYVATLDLAPIDESVSVEVSKLPLYLGDLPRGRLGVGVADVPLVEIIRHRSGLTMCDDLLDLLVCT</sequence>
<name>A0A0L0GFN7_9EUKA</name>
<organism evidence="1 2">
    <name type="scientific">Sphaeroforma arctica JP610</name>
    <dbReference type="NCBI Taxonomy" id="667725"/>
    <lineage>
        <taxon>Eukaryota</taxon>
        <taxon>Ichthyosporea</taxon>
        <taxon>Ichthyophonida</taxon>
        <taxon>Sphaeroforma</taxon>
    </lineage>
</organism>
<evidence type="ECO:0000313" key="2">
    <source>
        <dbReference type="Proteomes" id="UP000054560"/>
    </source>
</evidence>
<protein>
    <submittedName>
        <fullName evidence="1">Uncharacterized protein</fullName>
    </submittedName>
</protein>
<dbReference type="GeneID" id="25900603"/>